<keyword evidence="2" id="KW-0560">Oxidoreductase</keyword>
<sequence>MVMAIRVHEIGSPETSTILDIELLFLLKLGVEVRGGGVRGAERRGDSSEEQSYWCNFINVYFRKGVLKTTALPFTPEMEAVGVVTEVGPGLTGRKVGDVVGYAGMPMGSYSEEHILPNSAVVPVPSSIDYSVAASLIFVSGHNVEAGHTILVHVAWVALARFCASGGKHSVPL</sequence>
<dbReference type="Pfam" id="PF08240">
    <property type="entry name" value="ADH_N"/>
    <property type="match status" value="1"/>
</dbReference>
<evidence type="ECO:0000256" key="1">
    <source>
        <dbReference type="ARBA" id="ARBA00022857"/>
    </source>
</evidence>
<dbReference type="PANTHER" id="PTHR48106:SF13">
    <property type="entry name" value="QUINONE OXIDOREDUCTASE-RELATED"/>
    <property type="match status" value="1"/>
</dbReference>
<comment type="caution">
    <text evidence="4">The sequence shown here is derived from an EMBL/GenBank/DDBJ whole genome shotgun (WGS) entry which is preliminary data.</text>
</comment>
<dbReference type="SUPFAM" id="SSF50129">
    <property type="entry name" value="GroES-like"/>
    <property type="match status" value="1"/>
</dbReference>
<protein>
    <submittedName>
        <fullName evidence="4">Putative quinone oxidoreductase</fullName>
    </submittedName>
</protein>
<dbReference type="AlphaFoldDB" id="A0A833R8S9"/>
<reference evidence="4" key="1">
    <citation type="submission" date="2020-01" db="EMBL/GenBank/DDBJ databases">
        <title>Genome sequence of Kobresia littledalei, the first chromosome-level genome in the family Cyperaceae.</title>
        <authorList>
            <person name="Qu G."/>
        </authorList>
    </citation>
    <scope>NUCLEOTIDE SEQUENCE</scope>
    <source>
        <strain evidence="4">C.B.Clarke</strain>
        <tissue evidence="4">Leaf</tissue>
    </source>
</reference>
<evidence type="ECO:0000256" key="2">
    <source>
        <dbReference type="ARBA" id="ARBA00023002"/>
    </source>
</evidence>
<evidence type="ECO:0000313" key="4">
    <source>
        <dbReference type="EMBL" id="KAF3340465.1"/>
    </source>
</evidence>
<gene>
    <name evidence="4" type="ORF">FCM35_KLT16236</name>
</gene>
<accession>A0A833R8S9</accession>
<dbReference type="InterPro" id="IPR013154">
    <property type="entry name" value="ADH-like_N"/>
</dbReference>
<dbReference type="PANTHER" id="PTHR48106">
    <property type="entry name" value="QUINONE OXIDOREDUCTASE PIG3-RELATED"/>
    <property type="match status" value="1"/>
</dbReference>
<dbReference type="GO" id="GO:0070402">
    <property type="term" value="F:NADPH binding"/>
    <property type="evidence" value="ECO:0007669"/>
    <property type="project" value="TreeGrafter"/>
</dbReference>
<keyword evidence="1" id="KW-0521">NADP</keyword>
<dbReference type="InterPro" id="IPR011032">
    <property type="entry name" value="GroES-like_sf"/>
</dbReference>
<dbReference type="GO" id="GO:0035925">
    <property type="term" value="F:mRNA 3'-UTR AU-rich region binding"/>
    <property type="evidence" value="ECO:0007669"/>
    <property type="project" value="TreeGrafter"/>
</dbReference>
<name>A0A833R8S9_9POAL</name>
<evidence type="ECO:0000313" key="5">
    <source>
        <dbReference type="Proteomes" id="UP000623129"/>
    </source>
</evidence>
<dbReference type="Gene3D" id="3.90.180.10">
    <property type="entry name" value="Medium-chain alcohol dehydrogenases, catalytic domain"/>
    <property type="match status" value="1"/>
</dbReference>
<organism evidence="4 5">
    <name type="scientific">Carex littledalei</name>
    <dbReference type="NCBI Taxonomy" id="544730"/>
    <lineage>
        <taxon>Eukaryota</taxon>
        <taxon>Viridiplantae</taxon>
        <taxon>Streptophyta</taxon>
        <taxon>Embryophyta</taxon>
        <taxon>Tracheophyta</taxon>
        <taxon>Spermatophyta</taxon>
        <taxon>Magnoliopsida</taxon>
        <taxon>Liliopsida</taxon>
        <taxon>Poales</taxon>
        <taxon>Cyperaceae</taxon>
        <taxon>Cyperoideae</taxon>
        <taxon>Cariceae</taxon>
        <taxon>Carex</taxon>
        <taxon>Carex subgen. Euthyceras</taxon>
    </lineage>
</organism>
<dbReference type="GO" id="GO:0003960">
    <property type="term" value="F:quinone reductase (NADPH) activity"/>
    <property type="evidence" value="ECO:0007669"/>
    <property type="project" value="TreeGrafter"/>
</dbReference>
<feature type="domain" description="Alcohol dehydrogenase-like N-terminal" evidence="3">
    <location>
        <begin position="58"/>
        <end position="125"/>
    </location>
</feature>
<keyword evidence="5" id="KW-1185">Reference proteome</keyword>
<dbReference type="GO" id="GO:0005829">
    <property type="term" value="C:cytosol"/>
    <property type="evidence" value="ECO:0007669"/>
    <property type="project" value="TreeGrafter"/>
</dbReference>
<evidence type="ECO:0000259" key="3">
    <source>
        <dbReference type="Pfam" id="PF08240"/>
    </source>
</evidence>
<dbReference type="EMBL" id="SWLB01000003">
    <property type="protein sequence ID" value="KAF3340465.1"/>
    <property type="molecule type" value="Genomic_DNA"/>
</dbReference>
<dbReference type="Proteomes" id="UP000623129">
    <property type="component" value="Unassembled WGS sequence"/>
</dbReference>
<proteinExistence type="predicted"/>
<dbReference type="OrthoDB" id="3509362at2759"/>